<dbReference type="PATRIC" id="fig|913848.6.peg.1205"/>
<accession>A0A0R1FJ61</accession>
<gene>
    <name evidence="1" type="ORF">FD22_GL001168</name>
</gene>
<evidence type="ECO:0000313" key="2">
    <source>
        <dbReference type="Proteomes" id="UP000051181"/>
    </source>
</evidence>
<dbReference type="RefSeq" id="WP_010011344.1">
    <property type="nucleotide sequence ID" value="NZ_AZCN01000003.1"/>
</dbReference>
<protein>
    <submittedName>
        <fullName evidence="1">Uncharacterized protein</fullName>
    </submittedName>
</protein>
<organism evidence="1 2">
    <name type="scientific">Loigolactobacillus coryniformis subsp. coryniformis KCTC 3167 = DSM 20001</name>
    <dbReference type="NCBI Taxonomy" id="913848"/>
    <lineage>
        <taxon>Bacteria</taxon>
        <taxon>Bacillati</taxon>
        <taxon>Bacillota</taxon>
        <taxon>Bacilli</taxon>
        <taxon>Lactobacillales</taxon>
        <taxon>Lactobacillaceae</taxon>
        <taxon>Loigolactobacillus</taxon>
    </lineage>
</organism>
<dbReference type="AlphaFoldDB" id="A0A0R1FJ61"/>
<proteinExistence type="predicted"/>
<dbReference type="EMBL" id="AZCN01000003">
    <property type="protein sequence ID" value="KRK19130.1"/>
    <property type="molecule type" value="Genomic_DNA"/>
</dbReference>
<name>A0A0R1FJ61_9LACO</name>
<dbReference type="eggNOG" id="ENOG5030APS">
    <property type="taxonomic scope" value="Bacteria"/>
</dbReference>
<dbReference type="GeneID" id="65915864"/>
<comment type="caution">
    <text evidence="1">The sequence shown here is derived from an EMBL/GenBank/DDBJ whole genome shotgun (WGS) entry which is preliminary data.</text>
</comment>
<sequence length="62" mass="7327">MLLRVETMTNEVFYINENQITYIEKLDVTKSDEKSAWQVHLAGESQATFSVNYNQITRRPFK</sequence>
<reference evidence="1 2" key="1">
    <citation type="journal article" date="2015" name="Genome Announc.">
        <title>Expanding the biotechnology potential of lactobacilli through comparative genomics of 213 strains and associated genera.</title>
        <authorList>
            <person name="Sun Z."/>
            <person name="Harris H.M."/>
            <person name="McCann A."/>
            <person name="Guo C."/>
            <person name="Argimon S."/>
            <person name="Zhang W."/>
            <person name="Yang X."/>
            <person name="Jeffery I.B."/>
            <person name="Cooney J.C."/>
            <person name="Kagawa T.F."/>
            <person name="Liu W."/>
            <person name="Song Y."/>
            <person name="Salvetti E."/>
            <person name="Wrobel A."/>
            <person name="Rasinkangas P."/>
            <person name="Parkhill J."/>
            <person name="Rea M.C."/>
            <person name="O'Sullivan O."/>
            <person name="Ritari J."/>
            <person name="Douillard F.P."/>
            <person name="Paul Ross R."/>
            <person name="Yang R."/>
            <person name="Briner A.E."/>
            <person name="Felis G.E."/>
            <person name="de Vos W.M."/>
            <person name="Barrangou R."/>
            <person name="Klaenhammer T.R."/>
            <person name="Caufield P.W."/>
            <person name="Cui Y."/>
            <person name="Zhang H."/>
            <person name="O'Toole P.W."/>
        </authorList>
    </citation>
    <scope>NUCLEOTIDE SEQUENCE [LARGE SCALE GENOMIC DNA]</scope>
    <source>
        <strain evidence="1 2">DSM 20001</strain>
    </source>
</reference>
<dbReference type="Proteomes" id="UP000051181">
    <property type="component" value="Unassembled WGS sequence"/>
</dbReference>
<evidence type="ECO:0000313" key="1">
    <source>
        <dbReference type="EMBL" id="KRK19130.1"/>
    </source>
</evidence>